<keyword evidence="1" id="KW-0812">Transmembrane</keyword>
<dbReference type="Proteomes" id="UP000264702">
    <property type="component" value="Unassembled WGS sequence"/>
</dbReference>
<dbReference type="Pfam" id="PF13413">
    <property type="entry name" value="HTH_25"/>
    <property type="match status" value="1"/>
</dbReference>
<gene>
    <name evidence="2" type="ORF">D0Y96_14110</name>
</gene>
<protein>
    <submittedName>
        <fullName evidence="2">Helix-turn-helix domain-containing protein</fullName>
    </submittedName>
</protein>
<evidence type="ECO:0000256" key="1">
    <source>
        <dbReference type="SAM" id="Phobius"/>
    </source>
</evidence>
<organism evidence="2 3">
    <name type="scientific">Paracidobacterium acidisoli</name>
    <dbReference type="NCBI Taxonomy" id="2303751"/>
    <lineage>
        <taxon>Bacteria</taxon>
        <taxon>Pseudomonadati</taxon>
        <taxon>Acidobacteriota</taxon>
        <taxon>Terriglobia</taxon>
        <taxon>Terriglobales</taxon>
        <taxon>Acidobacteriaceae</taxon>
        <taxon>Paracidobacterium</taxon>
    </lineage>
</organism>
<dbReference type="PANTHER" id="PTHR34475:SF1">
    <property type="entry name" value="CYTOSKELETON PROTEIN RODZ"/>
    <property type="match status" value="1"/>
</dbReference>
<sequence>MSQFGEELRRERESRGIALESIRDATKISGRHLLALEEERFDQLPGGVINKGIVRGYARVVGIDEDAWVSRFMSAYQGSGQLKDDDANWIQFAENVSKSRLKDTSRADVRLRWAGVGVLLVLLAGLGWFVWYYVSNKTTAGNAAPGKSVTTVSAEILYHRSTSVSLPS</sequence>
<dbReference type="InterPro" id="IPR050400">
    <property type="entry name" value="Bact_Cytoskel_RodZ"/>
</dbReference>
<evidence type="ECO:0000313" key="3">
    <source>
        <dbReference type="Proteomes" id="UP000264702"/>
    </source>
</evidence>
<proteinExistence type="predicted"/>
<name>A0A372INH8_9BACT</name>
<dbReference type="GO" id="GO:0003677">
    <property type="term" value="F:DNA binding"/>
    <property type="evidence" value="ECO:0007669"/>
    <property type="project" value="InterPro"/>
</dbReference>
<dbReference type="RefSeq" id="WP_117300929.1">
    <property type="nucleotide sequence ID" value="NZ_QVQT02000004.1"/>
</dbReference>
<keyword evidence="1" id="KW-0472">Membrane</keyword>
<keyword evidence="1" id="KW-1133">Transmembrane helix</keyword>
<reference evidence="2 3" key="1">
    <citation type="submission" date="2018-08" db="EMBL/GenBank/DDBJ databases">
        <title>Acidipila sp. 4G-K13, an acidobacterium isolated from forest soil.</title>
        <authorList>
            <person name="Gao Z.-H."/>
            <person name="Qiu L.-H."/>
        </authorList>
    </citation>
    <scope>NUCLEOTIDE SEQUENCE [LARGE SCALE GENOMIC DNA]</scope>
    <source>
        <strain evidence="2 3">4G-K13</strain>
    </source>
</reference>
<dbReference type="InterPro" id="IPR010982">
    <property type="entry name" value="Lambda_DNA-bd_dom_sf"/>
</dbReference>
<dbReference type="AlphaFoldDB" id="A0A372INH8"/>
<feature type="transmembrane region" description="Helical" evidence="1">
    <location>
        <begin position="111"/>
        <end position="134"/>
    </location>
</feature>
<dbReference type="PANTHER" id="PTHR34475">
    <property type="match status" value="1"/>
</dbReference>
<dbReference type="Gene3D" id="1.10.260.40">
    <property type="entry name" value="lambda repressor-like DNA-binding domains"/>
    <property type="match status" value="1"/>
</dbReference>
<dbReference type="EMBL" id="QVQT01000004">
    <property type="protein sequence ID" value="RFU16497.1"/>
    <property type="molecule type" value="Genomic_DNA"/>
</dbReference>
<dbReference type="OrthoDB" id="9797543at2"/>
<comment type="caution">
    <text evidence="2">The sequence shown here is derived from an EMBL/GenBank/DDBJ whole genome shotgun (WGS) entry which is preliminary data.</text>
</comment>
<keyword evidence="3" id="KW-1185">Reference proteome</keyword>
<evidence type="ECO:0000313" key="2">
    <source>
        <dbReference type="EMBL" id="RFU16497.1"/>
    </source>
</evidence>
<accession>A0A372INH8</accession>